<evidence type="ECO:0000313" key="1">
    <source>
        <dbReference type="EMBL" id="MEY6434114.1"/>
    </source>
</evidence>
<dbReference type="EMBL" id="JBDKXB010000043">
    <property type="protein sequence ID" value="MEY6434114.1"/>
    <property type="molecule type" value="Genomic_DNA"/>
</dbReference>
<protein>
    <submittedName>
        <fullName evidence="1">Uncharacterized protein</fullName>
    </submittedName>
</protein>
<evidence type="ECO:0000313" key="2">
    <source>
        <dbReference type="Proteomes" id="UP001564408"/>
    </source>
</evidence>
<dbReference type="Proteomes" id="UP001564408">
    <property type="component" value="Unassembled WGS sequence"/>
</dbReference>
<accession>A0ABV4BHY6</accession>
<gene>
    <name evidence="1" type="ORF">ABC977_17050</name>
</gene>
<name>A0ABV4BHY6_9GAMM</name>
<organism evidence="1 2">
    <name type="scientific">Thioalkalicoccus limnaeus</name>
    <dbReference type="NCBI Taxonomy" id="120681"/>
    <lineage>
        <taxon>Bacteria</taxon>
        <taxon>Pseudomonadati</taxon>
        <taxon>Pseudomonadota</taxon>
        <taxon>Gammaproteobacteria</taxon>
        <taxon>Chromatiales</taxon>
        <taxon>Chromatiaceae</taxon>
        <taxon>Thioalkalicoccus</taxon>
    </lineage>
</organism>
<sequence length="93" mass="10924">MRIGWRRIQPITIEQIDQAEENLIQRRVTHLDQLADKLREDRVRRIIEPMLSGTTLGEVPDDDRQYLAWPFGASTGNPCWVIRFTMTSLPTWC</sequence>
<reference evidence="1 2" key="1">
    <citation type="submission" date="2024-05" db="EMBL/GenBank/DDBJ databases">
        <title>Genome Sequence and Characterization of the New Strain Purple Sulfur Bacterium of Genus Thioalkalicoccus.</title>
        <authorList>
            <person name="Bryantseva I.A."/>
            <person name="Kyndt J.A."/>
            <person name="Imhoff J.F."/>
        </authorList>
    </citation>
    <scope>NUCLEOTIDE SEQUENCE [LARGE SCALE GENOMIC DNA]</scope>
    <source>
        <strain evidence="1 2">Um2</strain>
    </source>
</reference>
<proteinExistence type="predicted"/>
<comment type="caution">
    <text evidence="1">The sequence shown here is derived from an EMBL/GenBank/DDBJ whole genome shotgun (WGS) entry which is preliminary data.</text>
</comment>
<keyword evidence="2" id="KW-1185">Reference proteome</keyword>
<dbReference type="RefSeq" id="WP_369668496.1">
    <property type="nucleotide sequence ID" value="NZ_JBDKXB010000043.1"/>
</dbReference>